<dbReference type="InterPro" id="IPR042185">
    <property type="entry name" value="Serpin_sf_2"/>
</dbReference>
<dbReference type="Pfam" id="PF00079">
    <property type="entry name" value="Serpin"/>
    <property type="match status" value="1"/>
</dbReference>
<proteinExistence type="inferred from homology"/>
<dbReference type="SUPFAM" id="SSF56574">
    <property type="entry name" value="Serpins"/>
    <property type="match status" value="1"/>
</dbReference>
<evidence type="ECO:0000259" key="4">
    <source>
        <dbReference type="Pfam" id="PF00079"/>
    </source>
</evidence>
<dbReference type="GO" id="GO:0004867">
    <property type="term" value="F:serine-type endopeptidase inhibitor activity"/>
    <property type="evidence" value="ECO:0007669"/>
    <property type="project" value="UniProtKB-KW"/>
</dbReference>
<dbReference type="EMBL" id="BGPR01092956">
    <property type="protein sequence ID" value="GBM29135.1"/>
    <property type="molecule type" value="Genomic_DNA"/>
</dbReference>
<feature type="domain" description="Serpin" evidence="4">
    <location>
        <begin position="1"/>
        <end position="154"/>
    </location>
</feature>
<evidence type="ECO:0000256" key="3">
    <source>
        <dbReference type="ARBA" id="ARBA00022900"/>
    </source>
</evidence>
<sequence>MLFYGSSGDTAEELRQVLGYERADLPSDLVHNTFNRYLRDVLQRGDSSDGYVLNVANAVLVDKRVELLEEYRRNVQELYRAAVRNVDFLREAPKIVEEINDYVRKNTNGKINKLFDELNPATILVLLNAVYFKRTWKTQFQSERTRDEIFYNNGLESEER</sequence>
<evidence type="ECO:0000256" key="2">
    <source>
        <dbReference type="ARBA" id="ARBA00022690"/>
    </source>
</evidence>
<reference evidence="5 6" key="1">
    <citation type="journal article" date="2019" name="Sci. Rep.">
        <title>Orb-weaving spider Araneus ventricosus genome elucidates the spidroin gene catalogue.</title>
        <authorList>
            <person name="Kono N."/>
            <person name="Nakamura H."/>
            <person name="Ohtoshi R."/>
            <person name="Moran D.A.P."/>
            <person name="Shinohara A."/>
            <person name="Yoshida Y."/>
            <person name="Fujiwara M."/>
            <person name="Mori M."/>
            <person name="Tomita M."/>
            <person name="Arakawa K."/>
        </authorList>
    </citation>
    <scope>NUCLEOTIDE SEQUENCE [LARGE SCALE GENOMIC DNA]</scope>
</reference>
<keyword evidence="3" id="KW-0722">Serine protease inhibitor</keyword>
<dbReference type="InterPro" id="IPR023796">
    <property type="entry name" value="Serpin_dom"/>
</dbReference>
<dbReference type="InterPro" id="IPR042178">
    <property type="entry name" value="Serpin_sf_1"/>
</dbReference>
<keyword evidence="6" id="KW-1185">Reference proteome</keyword>
<dbReference type="PANTHER" id="PTHR11461">
    <property type="entry name" value="SERINE PROTEASE INHIBITOR, SERPIN"/>
    <property type="match status" value="1"/>
</dbReference>
<dbReference type="Gene3D" id="2.30.39.10">
    <property type="entry name" value="Alpha-1-antitrypsin, domain 1"/>
    <property type="match status" value="1"/>
</dbReference>
<name>A0A4Y2EMJ2_ARAVE</name>
<comment type="caution">
    <text evidence="5">The sequence shown here is derived from an EMBL/GenBank/DDBJ whole genome shotgun (WGS) entry which is preliminary data.</text>
</comment>
<accession>A0A4Y2EMJ2</accession>
<dbReference type="InterPro" id="IPR000215">
    <property type="entry name" value="Serpin_fam"/>
</dbReference>
<dbReference type="OrthoDB" id="6434942at2759"/>
<dbReference type="InterPro" id="IPR036186">
    <property type="entry name" value="Serpin_sf"/>
</dbReference>
<dbReference type="PANTHER" id="PTHR11461:SF211">
    <property type="entry name" value="GH10112P-RELATED"/>
    <property type="match status" value="1"/>
</dbReference>
<evidence type="ECO:0000313" key="6">
    <source>
        <dbReference type="Proteomes" id="UP000499080"/>
    </source>
</evidence>
<evidence type="ECO:0000256" key="1">
    <source>
        <dbReference type="ARBA" id="ARBA00009500"/>
    </source>
</evidence>
<organism evidence="5 6">
    <name type="scientific">Araneus ventricosus</name>
    <name type="common">Orbweaver spider</name>
    <name type="synonym">Epeira ventricosa</name>
    <dbReference type="NCBI Taxonomy" id="182803"/>
    <lineage>
        <taxon>Eukaryota</taxon>
        <taxon>Metazoa</taxon>
        <taxon>Ecdysozoa</taxon>
        <taxon>Arthropoda</taxon>
        <taxon>Chelicerata</taxon>
        <taxon>Arachnida</taxon>
        <taxon>Araneae</taxon>
        <taxon>Araneomorphae</taxon>
        <taxon>Entelegynae</taxon>
        <taxon>Araneoidea</taxon>
        <taxon>Araneidae</taxon>
        <taxon>Araneus</taxon>
    </lineage>
</organism>
<gene>
    <name evidence="5" type="primary">SERPINA6_5</name>
    <name evidence="5" type="ORF">AVEN_88229_1</name>
</gene>
<protein>
    <submittedName>
        <fullName evidence="5">Corticosteroid-binding globulin</fullName>
    </submittedName>
</protein>
<dbReference type="SMR" id="A0A4Y2EMJ2"/>
<keyword evidence="2" id="KW-0646">Protease inhibitor</keyword>
<dbReference type="GO" id="GO:0005615">
    <property type="term" value="C:extracellular space"/>
    <property type="evidence" value="ECO:0007669"/>
    <property type="project" value="InterPro"/>
</dbReference>
<comment type="similarity">
    <text evidence="1">Belongs to the serpin family.</text>
</comment>
<dbReference type="Proteomes" id="UP000499080">
    <property type="component" value="Unassembled WGS sequence"/>
</dbReference>
<evidence type="ECO:0000313" key="5">
    <source>
        <dbReference type="EMBL" id="GBM29135.1"/>
    </source>
</evidence>
<dbReference type="AlphaFoldDB" id="A0A4Y2EMJ2"/>
<dbReference type="Gene3D" id="3.30.497.10">
    <property type="entry name" value="Antithrombin, subunit I, domain 2"/>
    <property type="match status" value="1"/>
</dbReference>